<dbReference type="GO" id="GO:0016462">
    <property type="term" value="F:pyrophosphatase activity"/>
    <property type="evidence" value="ECO:0007669"/>
    <property type="project" value="UniProtKB-ARBA"/>
</dbReference>
<protein>
    <recommendedName>
        <fullName evidence="2">CYTH domain-containing protein</fullName>
    </recommendedName>
</protein>
<feature type="domain" description="CYTH" evidence="2">
    <location>
        <begin position="61"/>
        <end position="128"/>
    </location>
</feature>
<dbReference type="Proteomes" id="UP000708148">
    <property type="component" value="Unassembled WGS sequence"/>
</dbReference>
<dbReference type="Pfam" id="PF01928">
    <property type="entry name" value="CYTH"/>
    <property type="match status" value="1"/>
</dbReference>
<dbReference type="PANTHER" id="PTHR34948:SF2">
    <property type="entry name" value="TRIPHOSPHATE TUNNEL METALLOENZYME 3"/>
    <property type="match status" value="1"/>
</dbReference>
<evidence type="ECO:0000313" key="3">
    <source>
        <dbReference type="EMBL" id="CAD7701859.1"/>
    </source>
</evidence>
<dbReference type="InterPro" id="IPR033469">
    <property type="entry name" value="CYTH-like_dom_sf"/>
</dbReference>
<reference evidence="3" key="1">
    <citation type="submission" date="2020-12" db="EMBL/GenBank/DDBJ databases">
        <authorList>
            <person name="Iha C."/>
        </authorList>
    </citation>
    <scope>NUCLEOTIDE SEQUENCE</scope>
</reference>
<evidence type="ECO:0000259" key="2">
    <source>
        <dbReference type="PROSITE" id="PS51707"/>
    </source>
</evidence>
<feature type="region of interest" description="Disordered" evidence="1">
    <location>
        <begin position="24"/>
        <end position="53"/>
    </location>
</feature>
<organism evidence="3 4">
    <name type="scientific">Ostreobium quekettii</name>
    <dbReference type="NCBI Taxonomy" id="121088"/>
    <lineage>
        <taxon>Eukaryota</taxon>
        <taxon>Viridiplantae</taxon>
        <taxon>Chlorophyta</taxon>
        <taxon>core chlorophytes</taxon>
        <taxon>Ulvophyceae</taxon>
        <taxon>TCBD clade</taxon>
        <taxon>Bryopsidales</taxon>
        <taxon>Ostreobineae</taxon>
        <taxon>Ostreobiaceae</taxon>
        <taxon>Ostreobium</taxon>
    </lineage>
</organism>
<dbReference type="InterPro" id="IPR023577">
    <property type="entry name" value="CYTH_domain"/>
</dbReference>
<dbReference type="PROSITE" id="PS51707">
    <property type="entry name" value="CYTH"/>
    <property type="match status" value="1"/>
</dbReference>
<accession>A0A8S1J719</accession>
<dbReference type="EMBL" id="CAJHUC010001647">
    <property type="protein sequence ID" value="CAD7701859.1"/>
    <property type="molecule type" value="Genomic_DNA"/>
</dbReference>
<dbReference type="AlphaFoldDB" id="A0A8S1J719"/>
<dbReference type="PANTHER" id="PTHR34948">
    <property type="entry name" value="OS08G0299200 PROTEIN"/>
    <property type="match status" value="1"/>
</dbReference>
<name>A0A8S1J719_9CHLO</name>
<keyword evidence="4" id="KW-1185">Reference proteome</keyword>
<dbReference type="OrthoDB" id="2160189at2759"/>
<dbReference type="Gene3D" id="2.40.320.10">
    <property type="entry name" value="Hypothetical Protein Pfu-838710-001"/>
    <property type="match status" value="1"/>
</dbReference>
<gene>
    <name evidence="3" type="ORF">OSTQU699_LOCUS7216</name>
</gene>
<sequence length="128" mass="13713">MARFLPALMPLAALRPFRAVPAGQAHTRAAAGAGQGGGGASLAPRPGEERDTHAAVGTQKLMEVEIKINLLSQESHAKVASALGADHVAKYEQENFFFDGCEGELSSQRATLRVRIYNRDEKAELTLK</sequence>
<comment type="caution">
    <text evidence="3">The sequence shown here is derived from an EMBL/GenBank/DDBJ whole genome shotgun (WGS) entry which is preliminary data.</text>
</comment>
<evidence type="ECO:0000313" key="4">
    <source>
        <dbReference type="Proteomes" id="UP000708148"/>
    </source>
</evidence>
<proteinExistence type="predicted"/>
<feature type="non-terminal residue" evidence="3">
    <location>
        <position position="1"/>
    </location>
</feature>
<dbReference type="SUPFAM" id="SSF55154">
    <property type="entry name" value="CYTH-like phosphatases"/>
    <property type="match status" value="1"/>
</dbReference>
<evidence type="ECO:0000256" key="1">
    <source>
        <dbReference type="SAM" id="MobiDB-lite"/>
    </source>
</evidence>